<reference evidence="3" key="2">
    <citation type="submission" date="2020-09" db="EMBL/GenBank/DDBJ databases">
        <authorList>
            <person name="Sun Q."/>
            <person name="Ohkuma M."/>
        </authorList>
    </citation>
    <scope>NUCLEOTIDE SEQUENCE</scope>
    <source>
        <strain evidence="3">JCM 3090</strain>
    </source>
</reference>
<comment type="caution">
    <text evidence="3">The sequence shown here is derived from an EMBL/GenBank/DDBJ whole genome shotgun (WGS) entry which is preliminary data.</text>
</comment>
<reference evidence="3" key="1">
    <citation type="journal article" date="2014" name="Int. J. Syst. Evol. Microbiol.">
        <title>Complete genome sequence of Corynebacterium casei LMG S-19264T (=DSM 44701T), isolated from a smear-ripened cheese.</title>
        <authorList>
            <consortium name="US DOE Joint Genome Institute (JGI-PGF)"/>
            <person name="Walter F."/>
            <person name="Albersmeier A."/>
            <person name="Kalinowski J."/>
            <person name="Ruckert C."/>
        </authorList>
    </citation>
    <scope>NUCLEOTIDE SEQUENCE</scope>
    <source>
        <strain evidence="3">JCM 3090</strain>
    </source>
</reference>
<feature type="compositionally biased region" description="Low complexity" evidence="1">
    <location>
        <begin position="77"/>
        <end position="95"/>
    </location>
</feature>
<evidence type="ECO:0000256" key="1">
    <source>
        <dbReference type="SAM" id="MobiDB-lite"/>
    </source>
</evidence>
<keyword evidence="2" id="KW-1133">Transmembrane helix</keyword>
<evidence type="ECO:0008006" key="5">
    <source>
        <dbReference type="Google" id="ProtNLM"/>
    </source>
</evidence>
<protein>
    <recommendedName>
        <fullName evidence="5">Secreted protein</fullName>
    </recommendedName>
</protein>
<keyword evidence="2" id="KW-0472">Membrane</keyword>
<keyword evidence="2" id="KW-0812">Transmembrane</keyword>
<evidence type="ECO:0000313" key="3">
    <source>
        <dbReference type="EMBL" id="GGJ98106.1"/>
    </source>
</evidence>
<sequence>MNPNAVAPDGVAATAPTPGTATAAAGGVAGIAAARPGRPRRTASAADRSAIRMAVIVGGLIAALLGGFGLGRAATAPTAGTPAPGATHTHAPGTPQHGHGGTAGANGESVVGGTANGLAAVAAGYRIVAASTVLAAGATRPFTFRVVDSAGATVTRFIDAHERKLHFIVVRRDLGGYQHLHPSMAPDGTWRIPLRLPGAGVWHAYADFTAADATGAQTPVTLGIDLTVPGEYRPAPLPPPARVATVGGYRVEVDGTATSGAIQPIRFRVTRGGDPAPLDRYLGAYGHLVVLRAADLGYVHVHAEVTMAADAVQFWLSPPSPGTYRMFLDFSTSGRVLTAPFTLTIP</sequence>
<organism evidence="3 4">
    <name type="scientific">Pilimelia anulata</name>
    <dbReference type="NCBI Taxonomy" id="53371"/>
    <lineage>
        <taxon>Bacteria</taxon>
        <taxon>Bacillati</taxon>
        <taxon>Actinomycetota</taxon>
        <taxon>Actinomycetes</taxon>
        <taxon>Micromonosporales</taxon>
        <taxon>Micromonosporaceae</taxon>
        <taxon>Pilimelia</taxon>
    </lineage>
</organism>
<feature type="transmembrane region" description="Helical" evidence="2">
    <location>
        <begin position="50"/>
        <end position="70"/>
    </location>
</feature>
<dbReference type="Proteomes" id="UP000649739">
    <property type="component" value="Unassembled WGS sequence"/>
</dbReference>
<dbReference type="EMBL" id="BMQB01000006">
    <property type="protein sequence ID" value="GGJ98106.1"/>
    <property type="molecule type" value="Genomic_DNA"/>
</dbReference>
<proteinExistence type="predicted"/>
<feature type="region of interest" description="Disordered" evidence="1">
    <location>
        <begin position="77"/>
        <end position="108"/>
    </location>
</feature>
<name>A0A8J3FAL6_9ACTN</name>
<accession>A0A8J3FAL6</accession>
<dbReference type="AlphaFoldDB" id="A0A8J3FAL6"/>
<gene>
    <name evidence="3" type="ORF">GCM10010123_30220</name>
</gene>
<evidence type="ECO:0000256" key="2">
    <source>
        <dbReference type="SAM" id="Phobius"/>
    </source>
</evidence>
<keyword evidence="4" id="KW-1185">Reference proteome</keyword>
<evidence type="ECO:0000313" key="4">
    <source>
        <dbReference type="Proteomes" id="UP000649739"/>
    </source>
</evidence>